<dbReference type="AlphaFoldDB" id="A0AAN4ZP48"/>
<keyword evidence="3" id="KW-1185">Reference proteome</keyword>
<protein>
    <submittedName>
        <fullName evidence="2">Uncharacterized protein</fullName>
    </submittedName>
</protein>
<gene>
    <name evidence="2" type="ORF">PMAYCL1PPCAC_10740</name>
</gene>
<dbReference type="Proteomes" id="UP001328107">
    <property type="component" value="Unassembled WGS sequence"/>
</dbReference>
<evidence type="ECO:0000313" key="2">
    <source>
        <dbReference type="EMBL" id="GMR40545.1"/>
    </source>
</evidence>
<keyword evidence="1" id="KW-0812">Transmembrane</keyword>
<organism evidence="2 3">
    <name type="scientific">Pristionchus mayeri</name>
    <dbReference type="NCBI Taxonomy" id="1317129"/>
    <lineage>
        <taxon>Eukaryota</taxon>
        <taxon>Metazoa</taxon>
        <taxon>Ecdysozoa</taxon>
        <taxon>Nematoda</taxon>
        <taxon>Chromadorea</taxon>
        <taxon>Rhabditida</taxon>
        <taxon>Rhabditina</taxon>
        <taxon>Diplogasteromorpha</taxon>
        <taxon>Diplogasteroidea</taxon>
        <taxon>Neodiplogasteridae</taxon>
        <taxon>Pristionchus</taxon>
    </lineage>
</organism>
<comment type="caution">
    <text evidence="2">The sequence shown here is derived from an EMBL/GenBank/DDBJ whole genome shotgun (WGS) entry which is preliminary data.</text>
</comment>
<evidence type="ECO:0000313" key="3">
    <source>
        <dbReference type="Proteomes" id="UP001328107"/>
    </source>
</evidence>
<accession>A0AAN4ZP48</accession>
<feature type="non-terminal residue" evidence="2">
    <location>
        <position position="1"/>
    </location>
</feature>
<keyword evidence="1" id="KW-1133">Transmembrane helix</keyword>
<proteinExistence type="predicted"/>
<dbReference type="PANTHER" id="PTHR45580">
    <property type="entry name" value="PROTEIN CBG05369"/>
    <property type="match status" value="1"/>
</dbReference>
<evidence type="ECO:0000256" key="1">
    <source>
        <dbReference type="SAM" id="Phobius"/>
    </source>
</evidence>
<dbReference type="EMBL" id="BTRK01000003">
    <property type="protein sequence ID" value="GMR40545.1"/>
    <property type="molecule type" value="Genomic_DNA"/>
</dbReference>
<feature type="transmembrane region" description="Helical" evidence="1">
    <location>
        <begin position="87"/>
        <end position="105"/>
    </location>
</feature>
<name>A0AAN4ZP48_9BILA</name>
<sequence length="127" mass="15218">IKGLPLAPDWKQVDPKLMNYYSINKSFIDDVSPSMKLGYHRNIMHYYEKMEQYDDYLTRIKSKILNAPVQYKRALIFSSERWEVIDIVFYSIVFVALFFIAFKAIQFCRRSREEEIPLLPENRLLPT</sequence>
<reference evidence="3" key="1">
    <citation type="submission" date="2022-10" db="EMBL/GenBank/DDBJ databases">
        <title>Genome assembly of Pristionchus species.</title>
        <authorList>
            <person name="Yoshida K."/>
            <person name="Sommer R.J."/>
        </authorList>
    </citation>
    <scope>NUCLEOTIDE SEQUENCE [LARGE SCALE GENOMIC DNA]</scope>
    <source>
        <strain evidence="3">RS5460</strain>
    </source>
</reference>
<keyword evidence="1" id="KW-0472">Membrane</keyword>
<dbReference type="PANTHER" id="PTHR45580:SF6">
    <property type="entry name" value="CARBOXYLESTERASE TYPE B DOMAIN-CONTAINING PROTEIN"/>
    <property type="match status" value="1"/>
</dbReference>